<comment type="subcellular location">
    <subcellularLocation>
        <location evidence="1">Cell outer membrane</location>
    </subcellularLocation>
</comment>
<dbReference type="InterPro" id="IPR006664">
    <property type="entry name" value="OMP_bac"/>
</dbReference>
<dbReference type="Gene3D" id="1.25.40.10">
    <property type="entry name" value="Tetratricopeptide repeat domain"/>
    <property type="match status" value="1"/>
</dbReference>
<dbReference type="SUPFAM" id="SSF82171">
    <property type="entry name" value="DPP6 N-terminal domain-like"/>
    <property type="match status" value="1"/>
</dbReference>
<dbReference type="AlphaFoldDB" id="A0AAE3XJS0"/>
<feature type="chain" id="PRO_5042138964" evidence="6">
    <location>
        <begin position="22"/>
        <end position="641"/>
    </location>
</feature>
<dbReference type="InterPro" id="IPR011659">
    <property type="entry name" value="WD40"/>
</dbReference>
<gene>
    <name evidence="8" type="ORF">HNQ88_002083</name>
</gene>
<dbReference type="InterPro" id="IPR050330">
    <property type="entry name" value="Bact_OuterMem_StrucFunc"/>
</dbReference>
<evidence type="ECO:0000256" key="3">
    <source>
        <dbReference type="ARBA" id="ARBA00023237"/>
    </source>
</evidence>
<dbReference type="SUPFAM" id="SSF103088">
    <property type="entry name" value="OmpA-like"/>
    <property type="match status" value="1"/>
</dbReference>
<evidence type="ECO:0000313" key="9">
    <source>
        <dbReference type="Proteomes" id="UP001185092"/>
    </source>
</evidence>
<evidence type="ECO:0000256" key="1">
    <source>
        <dbReference type="ARBA" id="ARBA00004442"/>
    </source>
</evidence>
<feature type="domain" description="OmpA-like" evidence="7">
    <location>
        <begin position="520"/>
        <end position="641"/>
    </location>
</feature>
<dbReference type="PROSITE" id="PS51123">
    <property type="entry name" value="OMPA_2"/>
    <property type="match status" value="1"/>
</dbReference>
<dbReference type="InterPro" id="IPR006665">
    <property type="entry name" value="OmpA-like"/>
</dbReference>
<dbReference type="CDD" id="cd07185">
    <property type="entry name" value="OmpA_C-like"/>
    <property type="match status" value="1"/>
</dbReference>
<evidence type="ECO:0000259" key="7">
    <source>
        <dbReference type="PROSITE" id="PS51123"/>
    </source>
</evidence>
<dbReference type="InterPro" id="IPR036737">
    <property type="entry name" value="OmpA-like_sf"/>
</dbReference>
<dbReference type="PRINTS" id="PR01021">
    <property type="entry name" value="OMPADOMAIN"/>
</dbReference>
<feature type="compositionally biased region" description="Basic and acidic residues" evidence="5">
    <location>
        <begin position="615"/>
        <end position="641"/>
    </location>
</feature>
<dbReference type="Gene3D" id="2.120.10.30">
    <property type="entry name" value="TolB, C-terminal domain"/>
    <property type="match status" value="1"/>
</dbReference>
<proteinExistence type="predicted"/>
<dbReference type="PANTHER" id="PTHR30329">
    <property type="entry name" value="STATOR ELEMENT OF FLAGELLAR MOTOR COMPLEX"/>
    <property type="match status" value="1"/>
</dbReference>
<keyword evidence="3" id="KW-0998">Cell outer membrane</keyword>
<evidence type="ECO:0000256" key="4">
    <source>
        <dbReference type="PROSITE-ProRule" id="PRU00473"/>
    </source>
</evidence>
<feature type="region of interest" description="Disordered" evidence="5">
    <location>
        <begin position="614"/>
        <end position="641"/>
    </location>
</feature>
<protein>
    <submittedName>
        <fullName evidence="8">Outer membrane protein OmpA-like peptidoglycan-associated protein/tetratricopeptide (TPR) repeat protein</fullName>
    </submittedName>
</protein>
<evidence type="ECO:0000256" key="6">
    <source>
        <dbReference type="SAM" id="SignalP"/>
    </source>
</evidence>
<sequence length="641" mass="72289">MKKKYALILSACMFASVSLSAQSQRVKLADEYLEDYKVIQAIEIYENVLAKDPNDEHVLRKLVESYEKSGQKEKQAETFSKLMSKSSIITDEDKIEYAKFLSKSGKHQEAAKWYQDYYATHPNEKWIAERLQWRKIEAELVDNGKKYKVESQSFNSEASDFGPAMLGEELVFCSSRSSGKKFERKYGVNDQAFLELYKVRVDESSSVASTVEKFSEEVSSKFHEGVVSFTPDGNTMYFTRNNYYDKKYGKDSEGVSNLKIYIARRNGSEWEVAGEFPHNNDDYSVGHPAISPDGKTLYFASDMPGGFGETDIYKSELKNGQWSKPQNLGEKINTAGKEQFPYVASLHDGEYFYFASDGHLGMGGLDIYRTPIDQMNPINVGAPINSEADDFGIAIYNKGGKGFFSSNREGGLGDDDIYGYSVDDRLNIWVQIRSAKDSMLVGGANLLAKNITEGTDTTYVLASGQLQKVVRGAVDFEFKAEKDGFNASEAGKVTTQYLGEDQHLTLYLDPIPVPAEIAEEINREIKGWKPVQFEFDSDKINVQYHDKLNQIAGYMSEFPDLTLHLRAHTDQKGSERYNQALSEKRAKRVLEYLVAKGVDENRLTFEALGESEPLNDCKGKPCDDSLQEANRRTEFKLSAKE</sequence>
<evidence type="ECO:0000256" key="5">
    <source>
        <dbReference type="SAM" id="MobiDB-lite"/>
    </source>
</evidence>
<keyword evidence="2 4" id="KW-0472">Membrane</keyword>
<dbReference type="PANTHER" id="PTHR30329:SF21">
    <property type="entry name" value="LIPOPROTEIN YIAD-RELATED"/>
    <property type="match status" value="1"/>
</dbReference>
<keyword evidence="6" id="KW-0732">Signal</keyword>
<dbReference type="Proteomes" id="UP001185092">
    <property type="component" value="Unassembled WGS sequence"/>
</dbReference>
<dbReference type="SUPFAM" id="SSF48452">
    <property type="entry name" value="TPR-like"/>
    <property type="match status" value="1"/>
</dbReference>
<feature type="signal peptide" evidence="6">
    <location>
        <begin position="1"/>
        <end position="21"/>
    </location>
</feature>
<dbReference type="RefSeq" id="WP_309938554.1">
    <property type="nucleotide sequence ID" value="NZ_AP025305.1"/>
</dbReference>
<name>A0AAE3XJS0_9BACT</name>
<organism evidence="8 9">
    <name type="scientific">Aureibacter tunicatorum</name>
    <dbReference type="NCBI Taxonomy" id="866807"/>
    <lineage>
        <taxon>Bacteria</taxon>
        <taxon>Pseudomonadati</taxon>
        <taxon>Bacteroidota</taxon>
        <taxon>Cytophagia</taxon>
        <taxon>Cytophagales</taxon>
        <taxon>Persicobacteraceae</taxon>
        <taxon>Aureibacter</taxon>
    </lineage>
</organism>
<reference evidence="8" key="1">
    <citation type="submission" date="2023-07" db="EMBL/GenBank/DDBJ databases">
        <title>Genomic Encyclopedia of Type Strains, Phase IV (KMG-IV): sequencing the most valuable type-strain genomes for metagenomic binning, comparative biology and taxonomic classification.</title>
        <authorList>
            <person name="Goeker M."/>
        </authorList>
    </citation>
    <scope>NUCLEOTIDE SEQUENCE</scope>
    <source>
        <strain evidence="8">DSM 26174</strain>
    </source>
</reference>
<dbReference type="InterPro" id="IPR011042">
    <property type="entry name" value="6-blade_b-propeller_TolB-like"/>
</dbReference>
<evidence type="ECO:0000313" key="8">
    <source>
        <dbReference type="EMBL" id="MDR6239046.1"/>
    </source>
</evidence>
<dbReference type="InterPro" id="IPR011990">
    <property type="entry name" value="TPR-like_helical_dom_sf"/>
</dbReference>
<dbReference type="EMBL" id="JAVDQD010000002">
    <property type="protein sequence ID" value="MDR6239046.1"/>
    <property type="molecule type" value="Genomic_DNA"/>
</dbReference>
<dbReference type="Pfam" id="PF00691">
    <property type="entry name" value="OmpA"/>
    <property type="match status" value="1"/>
</dbReference>
<dbReference type="Pfam" id="PF07676">
    <property type="entry name" value="PD40"/>
    <property type="match status" value="2"/>
</dbReference>
<keyword evidence="9" id="KW-1185">Reference proteome</keyword>
<dbReference type="Gene3D" id="3.30.1330.60">
    <property type="entry name" value="OmpA-like domain"/>
    <property type="match status" value="1"/>
</dbReference>
<evidence type="ECO:0000256" key="2">
    <source>
        <dbReference type="ARBA" id="ARBA00023136"/>
    </source>
</evidence>
<accession>A0AAE3XJS0</accession>
<comment type="caution">
    <text evidence="8">The sequence shown here is derived from an EMBL/GenBank/DDBJ whole genome shotgun (WGS) entry which is preliminary data.</text>
</comment>
<dbReference type="GO" id="GO:0009279">
    <property type="term" value="C:cell outer membrane"/>
    <property type="evidence" value="ECO:0007669"/>
    <property type="project" value="UniProtKB-SubCell"/>
</dbReference>